<evidence type="ECO:0000313" key="3">
    <source>
        <dbReference type="Proteomes" id="UP001358586"/>
    </source>
</evidence>
<feature type="compositionally biased region" description="Acidic residues" evidence="1">
    <location>
        <begin position="94"/>
        <end position="107"/>
    </location>
</feature>
<sequence length="123" mass="14340">MEVSIRRIKVPITSNAIDEFFELPDFKNEEYSFLMSNIESKNLQEILEELTVPSSKWIVSKQGIHTCCREYLTPLAKDLYWIAGDSVLQQRVEESEDPEEEEEDPTEIELMQSTKIPDKVEPM</sequence>
<reference evidence="2 3" key="1">
    <citation type="submission" date="2023-03" db="EMBL/GenBank/DDBJ databases">
        <title>WGS of Gossypium arboreum.</title>
        <authorList>
            <person name="Yu D."/>
        </authorList>
    </citation>
    <scope>NUCLEOTIDE SEQUENCE [LARGE SCALE GENOMIC DNA]</scope>
    <source>
        <tissue evidence="2">Leaf</tissue>
    </source>
</reference>
<organism evidence="2 3">
    <name type="scientific">Gossypium arboreum</name>
    <name type="common">Tree cotton</name>
    <name type="synonym">Gossypium nanking</name>
    <dbReference type="NCBI Taxonomy" id="29729"/>
    <lineage>
        <taxon>Eukaryota</taxon>
        <taxon>Viridiplantae</taxon>
        <taxon>Streptophyta</taxon>
        <taxon>Embryophyta</taxon>
        <taxon>Tracheophyta</taxon>
        <taxon>Spermatophyta</taxon>
        <taxon>Magnoliopsida</taxon>
        <taxon>eudicotyledons</taxon>
        <taxon>Gunneridae</taxon>
        <taxon>Pentapetalae</taxon>
        <taxon>rosids</taxon>
        <taxon>malvids</taxon>
        <taxon>Malvales</taxon>
        <taxon>Malvaceae</taxon>
        <taxon>Malvoideae</taxon>
        <taxon>Gossypium</taxon>
    </lineage>
</organism>
<protein>
    <submittedName>
        <fullName evidence="2">Uncharacterized protein</fullName>
    </submittedName>
</protein>
<comment type="caution">
    <text evidence="2">The sequence shown here is derived from an EMBL/GenBank/DDBJ whole genome shotgun (WGS) entry which is preliminary data.</text>
</comment>
<feature type="region of interest" description="Disordered" evidence="1">
    <location>
        <begin position="90"/>
        <end position="123"/>
    </location>
</feature>
<dbReference type="Proteomes" id="UP001358586">
    <property type="component" value="Chromosome 3"/>
</dbReference>
<gene>
    <name evidence="2" type="ORF">PVK06_008681</name>
</gene>
<evidence type="ECO:0000313" key="2">
    <source>
        <dbReference type="EMBL" id="KAK5839838.1"/>
    </source>
</evidence>
<proteinExistence type="predicted"/>
<keyword evidence="3" id="KW-1185">Reference proteome</keyword>
<name>A0ABR0QLK8_GOSAR</name>
<dbReference type="EMBL" id="JARKNE010000003">
    <property type="protein sequence ID" value="KAK5839838.1"/>
    <property type="molecule type" value="Genomic_DNA"/>
</dbReference>
<evidence type="ECO:0000256" key="1">
    <source>
        <dbReference type="SAM" id="MobiDB-lite"/>
    </source>
</evidence>
<accession>A0ABR0QLK8</accession>